<evidence type="ECO:0000256" key="1">
    <source>
        <dbReference type="SAM" id="MobiDB-lite"/>
    </source>
</evidence>
<dbReference type="RefSeq" id="XP_013406741.1">
    <property type="nucleotide sequence ID" value="XM_013551287.1"/>
</dbReference>
<dbReference type="KEGG" id="lak:106171128"/>
<dbReference type="AlphaFoldDB" id="A0A1S3J942"/>
<dbReference type="GeneID" id="106171128"/>
<evidence type="ECO:0000313" key="3">
    <source>
        <dbReference type="RefSeq" id="XP_013406741.1"/>
    </source>
</evidence>
<dbReference type="Proteomes" id="UP000085678">
    <property type="component" value="Unplaced"/>
</dbReference>
<dbReference type="InParanoid" id="A0A1S3J942"/>
<proteinExistence type="predicted"/>
<sequence>MERRSVLSVRKVWCTSRGQKVVYSPGNMTASPRQLDARKRPLLLRGQSQPRNKPRQQRLLPSYAEITKLYVPWPEGFAEMSRRAVNMIAALVCLFAGAVRVMLPVYRWCVLGHKGECRYVEYGCEGGHFLTGNECAGGDKRLCCVRDTLTDTVHKTTPSKLSTVKTPTTETDDAVTSSTETDLDDTMTSTETET</sequence>
<organism evidence="2 3">
    <name type="scientific">Lingula anatina</name>
    <name type="common">Brachiopod</name>
    <name type="synonym">Lingula unguis</name>
    <dbReference type="NCBI Taxonomy" id="7574"/>
    <lineage>
        <taxon>Eukaryota</taxon>
        <taxon>Metazoa</taxon>
        <taxon>Spiralia</taxon>
        <taxon>Lophotrochozoa</taxon>
        <taxon>Brachiopoda</taxon>
        <taxon>Linguliformea</taxon>
        <taxon>Lingulata</taxon>
        <taxon>Lingulida</taxon>
        <taxon>Linguloidea</taxon>
        <taxon>Lingulidae</taxon>
        <taxon>Lingula</taxon>
    </lineage>
</organism>
<gene>
    <name evidence="3" type="primary">LOC106171128</name>
</gene>
<keyword evidence="2" id="KW-1185">Reference proteome</keyword>
<name>A0A1S3J942_LINAN</name>
<feature type="region of interest" description="Disordered" evidence="1">
    <location>
        <begin position="157"/>
        <end position="194"/>
    </location>
</feature>
<evidence type="ECO:0000313" key="2">
    <source>
        <dbReference type="Proteomes" id="UP000085678"/>
    </source>
</evidence>
<accession>A0A1S3J942</accession>
<protein>
    <submittedName>
        <fullName evidence="3">Uncharacterized protein LOC106171128</fullName>
    </submittedName>
</protein>
<reference evidence="3" key="1">
    <citation type="submission" date="2025-08" db="UniProtKB">
        <authorList>
            <consortium name="RefSeq"/>
        </authorList>
    </citation>
    <scope>IDENTIFICATION</scope>
    <source>
        <tissue evidence="3">Gonads</tissue>
    </source>
</reference>